<dbReference type="HOGENOM" id="CLU_1237006_0_0_1"/>
<dbReference type="eggNOG" id="ENOG502SICI">
    <property type="taxonomic scope" value="Eukaryota"/>
</dbReference>
<reference evidence="3" key="1">
    <citation type="journal article" date="2013" name="Nature">
        <title>Pan genome of the phytoplankton Emiliania underpins its global distribution.</title>
        <authorList>
            <person name="Read B.A."/>
            <person name="Kegel J."/>
            <person name="Klute M.J."/>
            <person name="Kuo A."/>
            <person name="Lefebvre S.C."/>
            <person name="Maumus F."/>
            <person name="Mayer C."/>
            <person name="Miller J."/>
            <person name="Monier A."/>
            <person name="Salamov A."/>
            <person name="Young J."/>
            <person name="Aguilar M."/>
            <person name="Claverie J.M."/>
            <person name="Frickenhaus S."/>
            <person name="Gonzalez K."/>
            <person name="Herman E.K."/>
            <person name="Lin Y.C."/>
            <person name="Napier J."/>
            <person name="Ogata H."/>
            <person name="Sarno A.F."/>
            <person name="Shmutz J."/>
            <person name="Schroeder D."/>
            <person name="de Vargas C."/>
            <person name="Verret F."/>
            <person name="von Dassow P."/>
            <person name="Valentin K."/>
            <person name="Van de Peer Y."/>
            <person name="Wheeler G."/>
            <person name="Dacks J.B."/>
            <person name="Delwiche C.F."/>
            <person name="Dyhrman S.T."/>
            <person name="Glockner G."/>
            <person name="John U."/>
            <person name="Richards T."/>
            <person name="Worden A.Z."/>
            <person name="Zhang X."/>
            <person name="Grigoriev I.V."/>
            <person name="Allen A.E."/>
            <person name="Bidle K."/>
            <person name="Borodovsky M."/>
            <person name="Bowler C."/>
            <person name="Brownlee C."/>
            <person name="Cock J.M."/>
            <person name="Elias M."/>
            <person name="Gladyshev V.N."/>
            <person name="Groth M."/>
            <person name="Guda C."/>
            <person name="Hadaegh A."/>
            <person name="Iglesias-Rodriguez M.D."/>
            <person name="Jenkins J."/>
            <person name="Jones B.M."/>
            <person name="Lawson T."/>
            <person name="Leese F."/>
            <person name="Lindquist E."/>
            <person name="Lobanov A."/>
            <person name="Lomsadze A."/>
            <person name="Malik S.B."/>
            <person name="Marsh M.E."/>
            <person name="Mackinder L."/>
            <person name="Mock T."/>
            <person name="Mueller-Roeber B."/>
            <person name="Pagarete A."/>
            <person name="Parker M."/>
            <person name="Probert I."/>
            <person name="Quesneville H."/>
            <person name="Raines C."/>
            <person name="Rensing S.A."/>
            <person name="Riano-Pachon D.M."/>
            <person name="Richier S."/>
            <person name="Rokitta S."/>
            <person name="Shiraiwa Y."/>
            <person name="Soanes D.M."/>
            <person name="van der Giezen M."/>
            <person name="Wahlund T.M."/>
            <person name="Williams B."/>
            <person name="Wilson W."/>
            <person name="Wolfe G."/>
            <person name="Wurch L.L."/>
        </authorList>
    </citation>
    <scope>NUCLEOTIDE SEQUENCE</scope>
</reference>
<dbReference type="AlphaFoldDB" id="A0A0D3I2P3"/>
<evidence type="ECO:0000256" key="1">
    <source>
        <dbReference type="SAM" id="MobiDB-lite"/>
    </source>
</evidence>
<dbReference type="GO" id="GO:0016972">
    <property type="term" value="F:thiol oxidase activity"/>
    <property type="evidence" value="ECO:0007669"/>
    <property type="project" value="InterPro"/>
</dbReference>
<evidence type="ECO:0008006" key="4">
    <source>
        <dbReference type="Google" id="ProtNLM"/>
    </source>
</evidence>
<feature type="region of interest" description="Disordered" evidence="1">
    <location>
        <begin position="204"/>
        <end position="224"/>
    </location>
</feature>
<name>A0A0D3I2P3_EMIH1</name>
<accession>A0A0D3I2P3</accession>
<dbReference type="GeneID" id="17251677"/>
<dbReference type="Gene3D" id="1.20.120.310">
    <property type="entry name" value="ERV/ALR sulfhydryl oxidase domain"/>
    <property type="match status" value="1"/>
</dbReference>
<dbReference type="EnsemblProtists" id="EOD05528">
    <property type="protein sequence ID" value="EOD05528"/>
    <property type="gene ID" value="EMIHUDRAFT_372459"/>
</dbReference>
<dbReference type="SUPFAM" id="SSF69000">
    <property type="entry name" value="FAD-dependent thiol oxidase"/>
    <property type="match status" value="1"/>
</dbReference>
<dbReference type="Proteomes" id="UP000013827">
    <property type="component" value="Unassembled WGS sequence"/>
</dbReference>
<evidence type="ECO:0000313" key="3">
    <source>
        <dbReference type="Proteomes" id="UP000013827"/>
    </source>
</evidence>
<dbReference type="PaxDb" id="2903-EOD05528"/>
<protein>
    <recommendedName>
        <fullName evidence="4">Thiol oxidase</fullName>
    </recommendedName>
</protein>
<reference evidence="2" key="2">
    <citation type="submission" date="2024-10" db="UniProtKB">
        <authorList>
            <consortium name="EnsemblProtists"/>
        </authorList>
    </citation>
    <scope>IDENTIFICATION</scope>
</reference>
<dbReference type="RefSeq" id="XP_005757957.1">
    <property type="nucleotide sequence ID" value="XM_005757900.1"/>
</dbReference>
<organism evidence="2 3">
    <name type="scientific">Emiliania huxleyi (strain CCMP1516)</name>
    <dbReference type="NCBI Taxonomy" id="280463"/>
    <lineage>
        <taxon>Eukaryota</taxon>
        <taxon>Haptista</taxon>
        <taxon>Haptophyta</taxon>
        <taxon>Prymnesiophyceae</taxon>
        <taxon>Isochrysidales</taxon>
        <taxon>Noelaerhabdaceae</taxon>
        <taxon>Emiliania</taxon>
    </lineage>
</organism>
<dbReference type="InterPro" id="IPR036774">
    <property type="entry name" value="ERV/ALR_sulphydryl_oxid_sf"/>
</dbReference>
<sequence>MIPDFDIIEKEYYLGRSPDGNSHVTAEECAAATETSVKCEGECNIMEATSAIDFYNGCQMKNCRIRYSLAQSVSRASRPNQVWSLIHWVMHNLPERMSVEQVQASKAIALILKDNFWCNDCRGFFTIGVLGAVGYPPVERNGTRHAMYWNLGHNIANEHVASTRGGHPWLYQLANQSTGFATAADFQNPFFMPFDFSERQWKQTAPCPGEGAGADPGSRRRLLF</sequence>
<evidence type="ECO:0000313" key="2">
    <source>
        <dbReference type="EnsemblProtists" id="EOD05528"/>
    </source>
</evidence>
<proteinExistence type="predicted"/>
<keyword evidence="3" id="KW-1185">Reference proteome</keyword>
<dbReference type="KEGG" id="ehx:EMIHUDRAFT_372459"/>